<dbReference type="AlphaFoldDB" id="A0A2W5HT65"/>
<feature type="region of interest" description="Disordered" evidence="1">
    <location>
        <begin position="430"/>
        <end position="454"/>
    </location>
</feature>
<evidence type="ECO:0000256" key="1">
    <source>
        <dbReference type="SAM" id="MobiDB-lite"/>
    </source>
</evidence>
<evidence type="ECO:0000313" key="2">
    <source>
        <dbReference type="EMBL" id="PZP56799.1"/>
    </source>
</evidence>
<feature type="compositionally biased region" description="Acidic residues" evidence="1">
    <location>
        <begin position="438"/>
        <end position="453"/>
    </location>
</feature>
<evidence type="ECO:0000313" key="3">
    <source>
        <dbReference type="Proteomes" id="UP000249739"/>
    </source>
</evidence>
<protein>
    <submittedName>
        <fullName evidence="2">Uncharacterized protein</fullName>
    </submittedName>
</protein>
<organism evidence="2 3">
    <name type="scientific">Micavibrio aeruginosavorus</name>
    <dbReference type="NCBI Taxonomy" id="349221"/>
    <lineage>
        <taxon>Bacteria</taxon>
        <taxon>Pseudomonadati</taxon>
        <taxon>Bdellovibrionota</taxon>
        <taxon>Bdellovibrionia</taxon>
        <taxon>Bdellovibrionales</taxon>
        <taxon>Pseudobdellovibrionaceae</taxon>
        <taxon>Micavibrio</taxon>
    </lineage>
</organism>
<accession>A0A2W5HT65</accession>
<name>A0A2W5HT65_9BACT</name>
<comment type="caution">
    <text evidence="2">The sequence shown here is derived from an EMBL/GenBank/DDBJ whole genome shotgun (WGS) entry which is preliminary data.</text>
</comment>
<proteinExistence type="predicted"/>
<reference evidence="2 3" key="1">
    <citation type="submission" date="2017-08" db="EMBL/GenBank/DDBJ databases">
        <title>Infants hospitalized years apart are colonized by the same room-sourced microbial strains.</title>
        <authorList>
            <person name="Brooks B."/>
            <person name="Olm M.R."/>
            <person name="Firek B.A."/>
            <person name="Baker R."/>
            <person name="Thomas B.C."/>
            <person name="Morowitz M.J."/>
            <person name="Banfield J.F."/>
        </authorList>
    </citation>
    <scope>NUCLEOTIDE SEQUENCE [LARGE SCALE GENOMIC DNA]</scope>
    <source>
        <strain evidence="2">S2_006_000_R2_64</strain>
    </source>
</reference>
<gene>
    <name evidence="2" type="ORF">DI586_02580</name>
</gene>
<sequence>MIETTKSSVPSANYRQSLDILSLGLNGSRTPSFILVRKHTSLSSHIGLAIPVKNMAELAEGFENGTSYASLQESIVKTRMQPQPDDYGFREEPRAGLAYLDFQNAFCFDQDNMVDAGYVTQVEGKTNEDEYGRIQLLINKLMQRPEEIMHKAFAQFLGTAEPENITIKPNSVWDVLLKNRGTPNMAVADFLSHLEATRIRVQALMDLHRIPVNVAKQLLVDYMKADDKFHGAGSFKLSNHYETLTRSLPDAAFKEGGEFDRLQKRDDLKKEMALDEDFVYSDYNRPNFTSLHRANTSGALKVLLKAGYRYLEDVLSDCAHGTIWHKLDFEDEVEAAKVTKRLSALYFASFRQALPPAAEQPIDAPEIEETIVEIQPVSIEEPVENSAPEMEEAAPVEQEMLPDLTEKPGAIAYVDFNSWLEKLPAPESAVIDSQNGSETEETIEETPEPENITDNDKLDISIDAAIASGLLQSEEDFDICGLLSHPVSPAAPKTLREIFELTKDNPQGLKKLFYGVGPVVSAEIAGHVARLVDTHPQDPLADMTLQTAINNGYFAQNDNEVIDYAAFLSEPKGGEGDISLRDLYNMVAENPVALAGKFESVGPGISKRLAAKIIDVVEQGIKVPALS</sequence>
<dbReference type="Proteomes" id="UP000249739">
    <property type="component" value="Unassembled WGS sequence"/>
</dbReference>
<dbReference type="EMBL" id="QFOT01000015">
    <property type="protein sequence ID" value="PZP56799.1"/>
    <property type="molecule type" value="Genomic_DNA"/>
</dbReference>